<dbReference type="Pfam" id="PF15890">
    <property type="entry name" value="Peptidase_Mx1"/>
    <property type="match status" value="1"/>
</dbReference>
<keyword evidence="1" id="KW-0732">Signal</keyword>
<evidence type="ECO:0000313" key="3">
    <source>
        <dbReference type="Proteomes" id="UP000515806"/>
    </source>
</evidence>
<dbReference type="NCBIfam" id="TIGR04549">
    <property type="entry name" value="LP_HExxH_w_tonB"/>
    <property type="match status" value="1"/>
</dbReference>
<dbReference type="AlphaFoldDB" id="A0A7G9QHQ6"/>
<dbReference type="EMBL" id="CP060723">
    <property type="protein sequence ID" value="QNN42881.1"/>
    <property type="molecule type" value="Genomic_DNA"/>
</dbReference>
<feature type="signal peptide" evidence="1">
    <location>
        <begin position="1"/>
        <end position="25"/>
    </location>
</feature>
<keyword evidence="3" id="KW-1185">Reference proteome</keyword>
<evidence type="ECO:0008006" key="4">
    <source>
        <dbReference type="Google" id="ProtNLM"/>
    </source>
</evidence>
<accession>A0A7G9QHQ6</accession>
<organism evidence="2 3">
    <name type="scientific">Pedobacter roseus</name>
    <dbReference type="NCBI Taxonomy" id="336820"/>
    <lineage>
        <taxon>Bacteria</taxon>
        <taxon>Pseudomonadati</taxon>
        <taxon>Bacteroidota</taxon>
        <taxon>Sphingobacteriia</taxon>
        <taxon>Sphingobacteriales</taxon>
        <taxon>Sphingobacteriaceae</taxon>
        <taxon>Pedobacter</taxon>
    </lineage>
</organism>
<gene>
    <name evidence="2" type="ORF">H9L23_01850</name>
</gene>
<sequence length="470" mass="52202">MKNNLIKTFLALFLVIMMFSCKKEAPLNAENSTINLDNPVANTELDQWLRTTFLDEYNIDVVYRYNRFLHGNDKDIAAVNVDKVRPQMENILQGFILPYRKIAGPTFIKRLVPKQFVLYGSPSYNTDGSAIAATASAGRNITMYNVNNFDVNSAAANFDKLRTIHHEFTHTLNQIVPMPADFQTITKSTYLATWTTTPDATARANGYVTSYASSSPFEDFAETTAYLLVNGQAWFDLRASGAGAAGKAALKAKEASVVQYFTVNLGVDFRALQREIQGIVRDGYKYIPTSFGYFVGQDLGATADKAILRTLTINLEDALYVKYGISTEFATAYNNFKTQVAASPAFYAYHVDNIQLRFESATSMVVRLAFTGTQNIGPTQYMADFSFSFTSNSNTGELVFTKIAQGTGTTFGNATQFLTAFTNTLQPYLTGKTFIADWIPKNVSVTDFNTFGGFYVKGNPANYFYGQFAY</sequence>
<dbReference type="InterPro" id="IPR030890">
    <property type="entry name" value="LP_HExxH_w_TonB"/>
</dbReference>
<dbReference type="Gene3D" id="3.40.390.70">
    <property type="match status" value="1"/>
</dbReference>
<dbReference type="KEGG" id="proe:H9L23_01850"/>
<dbReference type="RefSeq" id="WP_187593401.1">
    <property type="nucleotide sequence ID" value="NZ_CP060723.1"/>
</dbReference>
<dbReference type="Proteomes" id="UP000515806">
    <property type="component" value="Chromosome"/>
</dbReference>
<evidence type="ECO:0000313" key="2">
    <source>
        <dbReference type="EMBL" id="QNN42881.1"/>
    </source>
</evidence>
<reference evidence="2 3" key="1">
    <citation type="submission" date="2020-08" db="EMBL/GenBank/DDBJ databases">
        <title>Genome sequence of Pedobacter roseus KACC 11594T.</title>
        <authorList>
            <person name="Hyun D.-W."/>
            <person name="Bae J.-W."/>
        </authorList>
    </citation>
    <scope>NUCLEOTIDE SEQUENCE [LARGE SCALE GENOMIC DNA]</scope>
    <source>
        <strain evidence="2 3">KACC 11594</strain>
    </source>
</reference>
<feature type="chain" id="PRO_5028915837" description="Substrate import-associated zinc metallohydrolase lipoprotein" evidence="1">
    <location>
        <begin position="26"/>
        <end position="470"/>
    </location>
</feature>
<protein>
    <recommendedName>
        <fullName evidence="4">Substrate import-associated zinc metallohydrolase lipoprotein</fullName>
    </recommendedName>
</protein>
<proteinExistence type="predicted"/>
<evidence type="ECO:0000256" key="1">
    <source>
        <dbReference type="SAM" id="SignalP"/>
    </source>
</evidence>
<dbReference type="PROSITE" id="PS51257">
    <property type="entry name" value="PROKAR_LIPOPROTEIN"/>
    <property type="match status" value="1"/>
</dbReference>
<name>A0A7G9QHQ6_9SPHI</name>